<dbReference type="InterPro" id="IPR010723">
    <property type="entry name" value="HemN_C"/>
</dbReference>
<evidence type="ECO:0000256" key="10">
    <source>
        <dbReference type="RuleBase" id="RU364116"/>
    </source>
</evidence>
<dbReference type="NCBIfam" id="TIGR00539">
    <property type="entry name" value="hemN_rel"/>
    <property type="match status" value="1"/>
</dbReference>
<evidence type="ECO:0000313" key="12">
    <source>
        <dbReference type="EMBL" id="RFA39548.1"/>
    </source>
</evidence>
<dbReference type="SFLD" id="SFLDF00288">
    <property type="entry name" value="HemN-like__clustered_with_nucl"/>
    <property type="match status" value="1"/>
</dbReference>
<gene>
    <name evidence="12" type="ORF">CAL65_01930</name>
</gene>
<dbReference type="OrthoDB" id="9808022at2"/>
<dbReference type="GO" id="GO:0005737">
    <property type="term" value="C:cytoplasm"/>
    <property type="evidence" value="ECO:0007669"/>
    <property type="project" value="UniProtKB-SubCell"/>
</dbReference>
<dbReference type="SFLD" id="SFLDF00562">
    <property type="entry name" value="HemN-like__clustered_with_heat"/>
    <property type="match status" value="1"/>
</dbReference>
<evidence type="ECO:0000256" key="5">
    <source>
        <dbReference type="ARBA" id="ARBA00022691"/>
    </source>
</evidence>
<organism evidence="12 13">
    <name type="scientific">Alkalilimnicola ehrlichii</name>
    <dbReference type="NCBI Taxonomy" id="351052"/>
    <lineage>
        <taxon>Bacteria</taxon>
        <taxon>Pseudomonadati</taxon>
        <taxon>Pseudomonadota</taxon>
        <taxon>Gammaproteobacteria</taxon>
        <taxon>Chromatiales</taxon>
        <taxon>Ectothiorhodospiraceae</taxon>
        <taxon>Alkalilimnicola</taxon>
    </lineage>
</organism>
<dbReference type="PANTHER" id="PTHR13932:SF5">
    <property type="entry name" value="RADICAL S-ADENOSYL METHIONINE DOMAIN-CONTAINING PROTEIN 1, MITOCHONDRIAL"/>
    <property type="match status" value="1"/>
</dbReference>
<keyword evidence="13" id="KW-1185">Reference proteome</keyword>
<dbReference type="AlphaFoldDB" id="A0A3E0X3D6"/>
<dbReference type="GO" id="GO:0051539">
    <property type="term" value="F:4 iron, 4 sulfur cluster binding"/>
    <property type="evidence" value="ECO:0007669"/>
    <property type="project" value="UniProtKB-UniRule"/>
</dbReference>
<dbReference type="InterPro" id="IPR058240">
    <property type="entry name" value="rSAM_sf"/>
</dbReference>
<dbReference type="SFLD" id="SFLDG01082">
    <property type="entry name" value="B12-binding_domain_containing"/>
    <property type="match status" value="1"/>
</dbReference>
<evidence type="ECO:0000256" key="4">
    <source>
        <dbReference type="ARBA" id="ARBA00022617"/>
    </source>
</evidence>
<keyword evidence="7 10" id="KW-0408">Iron</keyword>
<dbReference type="SFLD" id="SFLDS00029">
    <property type="entry name" value="Radical_SAM"/>
    <property type="match status" value="1"/>
</dbReference>
<dbReference type="InterPro" id="IPR004559">
    <property type="entry name" value="HemW-like"/>
</dbReference>
<dbReference type="InterPro" id="IPR006638">
    <property type="entry name" value="Elp3/MiaA/NifB-like_rSAM"/>
</dbReference>
<keyword evidence="6 10" id="KW-0479">Metal-binding</keyword>
<proteinExistence type="inferred from homology"/>
<accession>A0A3E0X3D6</accession>
<dbReference type="GO" id="GO:0004109">
    <property type="term" value="F:coproporphyrinogen oxidase activity"/>
    <property type="evidence" value="ECO:0007669"/>
    <property type="project" value="InterPro"/>
</dbReference>
<dbReference type="InterPro" id="IPR013785">
    <property type="entry name" value="Aldolase_TIM"/>
</dbReference>
<evidence type="ECO:0000313" key="13">
    <source>
        <dbReference type="Proteomes" id="UP000256763"/>
    </source>
</evidence>
<name>A0A3E0X3D6_9GAMM</name>
<dbReference type="EMBL" id="NFZW01000001">
    <property type="protein sequence ID" value="RFA39548.1"/>
    <property type="molecule type" value="Genomic_DNA"/>
</dbReference>
<dbReference type="CDD" id="cd01335">
    <property type="entry name" value="Radical_SAM"/>
    <property type="match status" value="1"/>
</dbReference>
<comment type="similarity">
    <text evidence="2">Belongs to the anaerobic coproporphyrinogen-III oxidase family. HemW subfamily.</text>
</comment>
<comment type="cofactor">
    <cofactor evidence="1">
        <name>[4Fe-4S] cluster</name>
        <dbReference type="ChEBI" id="CHEBI:49883"/>
    </cofactor>
</comment>
<dbReference type="InterPro" id="IPR034505">
    <property type="entry name" value="Coproporphyrinogen-III_oxidase"/>
</dbReference>
<dbReference type="SUPFAM" id="SSF102114">
    <property type="entry name" value="Radical SAM enzymes"/>
    <property type="match status" value="1"/>
</dbReference>
<evidence type="ECO:0000256" key="9">
    <source>
        <dbReference type="ARBA" id="ARBA00023186"/>
    </source>
</evidence>
<keyword evidence="9 10" id="KW-0143">Chaperone</keyword>
<dbReference type="InterPro" id="IPR007197">
    <property type="entry name" value="rSAM"/>
</dbReference>
<protein>
    <recommendedName>
        <fullName evidence="3 10">Heme chaperone HemW</fullName>
    </recommendedName>
</protein>
<dbReference type="RefSeq" id="WP_116300483.1">
    <property type="nucleotide sequence ID" value="NZ_NFZV01000001.1"/>
</dbReference>
<keyword evidence="10" id="KW-0963">Cytoplasm</keyword>
<evidence type="ECO:0000256" key="2">
    <source>
        <dbReference type="ARBA" id="ARBA00006100"/>
    </source>
</evidence>
<evidence type="ECO:0000256" key="8">
    <source>
        <dbReference type="ARBA" id="ARBA00023014"/>
    </source>
</evidence>
<evidence type="ECO:0000256" key="1">
    <source>
        <dbReference type="ARBA" id="ARBA00001966"/>
    </source>
</evidence>
<dbReference type="GO" id="GO:0006779">
    <property type="term" value="P:porphyrin-containing compound biosynthetic process"/>
    <property type="evidence" value="ECO:0007669"/>
    <property type="project" value="InterPro"/>
</dbReference>
<comment type="subcellular location">
    <subcellularLocation>
        <location evidence="10">Cytoplasm</location>
    </subcellularLocation>
</comment>
<dbReference type="Pfam" id="PF06969">
    <property type="entry name" value="HemN_C"/>
    <property type="match status" value="1"/>
</dbReference>
<dbReference type="SMART" id="SM00729">
    <property type="entry name" value="Elp3"/>
    <property type="match status" value="1"/>
</dbReference>
<dbReference type="Pfam" id="PF04055">
    <property type="entry name" value="Radical_SAM"/>
    <property type="match status" value="1"/>
</dbReference>
<reference evidence="13" key="1">
    <citation type="submission" date="2017-05" db="EMBL/GenBank/DDBJ databases">
        <authorList>
            <person name="Sharma S."/>
            <person name="Sidhu C."/>
            <person name="Pinnaka A.K."/>
        </authorList>
    </citation>
    <scope>NUCLEOTIDE SEQUENCE [LARGE SCALE GENOMIC DNA]</scope>
    <source>
        <strain evidence="13">AK93</strain>
    </source>
</reference>
<sequence length="384" mass="42541">MNPPPPLALYVHLPWCVQKCPYCDFNSHALKRDLPADAYVDALLKDLDSEAVRAGSRPVSSIFFGGGTPSLFPPTAIARLLTETRERLNLAADAEITLEANPGTVEQARFEGFREAGVNRLSIGIQSFGTEQLQRLGRIHGAEEALRAAEAARGAGFDNFNLDLMFGLPEQDLAAAQADLRQAIELAPAHISYYQLTLEPNTLFHARPPILPDEDAVYDMHVAGQALLAQHGYTQYEVSAYAQAGRYCRHNLNYWLFGDYLAIGAGAHGKISNADGIHRYWKVKHPRDYQQHAGQASVLQGEKRLSEKDIVLEFMMNALRLREGFAIPFCEARTGLDWERHFQAPATAAIDRGLLERVADIVRPTEVGSLYLNETLELFLSANA</sequence>
<evidence type="ECO:0000259" key="11">
    <source>
        <dbReference type="PROSITE" id="PS51918"/>
    </source>
</evidence>
<evidence type="ECO:0000256" key="7">
    <source>
        <dbReference type="ARBA" id="ARBA00023004"/>
    </source>
</evidence>
<keyword evidence="5 10" id="KW-0949">S-adenosyl-L-methionine</keyword>
<dbReference type="Proteomes" id="UP000256763">
    <property type="component" value="Unassembled WGS sequence"/>
</dbReference>
<evidence type="ECO:0000256" key="6">
    <source>
        <dbReference type="ARBA" id="ARBA00022723"/>
    </source>
</evidence>
<evidence type="ECO:0000256" key="3">
    <source>
        <dbReference type="ARBA" id="ARBA00017228"/>
    </source>
</evidence>
<keyword evidence="4 10" id="KW-0349">Heme</keyword>
<keyword evidence="8 10" id="KW-0411">Iron-sulfur</keyword>
<keyword evidence="10" id="KW-0004">4Fe-4S</keyword>
<dbReference type="GO" id="GO:0046872">
    <property type="term" value="F:metal ion binding"/>
    <property type="evidence" value="ECO:0007669"/>
    <property type="project" value="UniProtKB-UniRule"/>
</dbReference>
<dbReference type="SFLD" id="SFLDG01065">
    <property type="entry name" value="anaerobic_coproporphyrinogen-I"/>
    <property type="match status" value="1"/>
</dbReference>
<feature type="domain" description="Radical SAM core" evidence="11">
    <location>
        <begin position="1"/>
        <end position="237"/>
    </location>
</feature>
<comment type="caution">
    <text evidence="12">The sequence shown here is derived from an EMBL/GenBank/DDBJ whole genome shotgun (WGS) entry which is preliminary data.</text>
</comment>
<dbReference type="Gene3D" id="3.20.20.70">
    <property type="entry name" value="Aldolase class I"/>
    <property type="match status" value="1"/>
</dbReference>
<comment type="function">
    <text evidence="10">Probably acts as a heme chaperone, transferring heme to an unknown acceptor. Binds one molecule of heme per monomer, possibly covalently. Binds 1 [4Fe-4S] cluster. The cluster is coordinated with 3 cysteines and an exchangeable S-adenosyl-L-methionine.</text>
</comment>
<dbReference type="PROSITE" id="PS51918">
    <property type="entry name" value="RADICAL_SAM"/>
    <property type="match status" value="1"/>
</dbReference>
<dbReference type="PANTHER" id="PTHR13932">
    <property type="entry name" value="COPROPORPHYRINIGEN III OXIDASE"/>
    <property type="match status" value="1"/>
</dbReference>